<reference evidence="1 2" key="1">
    <citation type="submission" date="2024-01" db="EMBL/GenBank/DDBJ databases">
        <title>Genome assemblies of Stephania.</title>
        <authorList>
            <person name="Yang L."/>
        </authorList>
    </citation>
    <scope>NUCLEOTIDE SEQUENCE [LARGE SCALE GENOMIC DNA]</scope>
    <source>
        <strain evidence="1">QJT</strain>
        <tissue evidence="1">Leaf</tissue>
    </source>
</reference>
<dbReference type="Proteomes" id="UP001417504">
    <property type="component" value="Unassembled WGS sequence"/>
</dbReference>
<evidence type="ECO:0000313" key="2">
    <source>
        <dbReference type="Proteomes" id="UP001417504"/>
    </source>
</evidence>
<comment type="caution">
    <text evidence="1">The sequence shown here is derived from an EMBL/GenBank/DDBJ whole genome shotgun (WGS) entry which is preliminary data.</text>
</comment>
<sequence>MRAANAELRAIFVIYTMPPGQFTTTPPASQSNGRLRNSQQLIEHREMVSLSQVITVETRDLAQNMARRKDQDQADNNDLKCNRHLMKLHKFLKAIHENPHQVMPQLRLICTPKSCYKEPIRCIRATKKTN</sequence>
<protein>
    <submittedName>
        <fullName evidence="1">Uncharacterized protein</fullName>
    </submittedName>
</protein>
<dbReference type="EMBL" id="JBBNAE010000007">
    <property type="protein sequence ID" value="KAK9109367.1"/>
    <property type="molecule type" value="Genomic_DNA"/>
</dbReference>
<accession>A0AAP0I652</accession>
<evidence type="ECO:0000313" key="1">
    <source>
        <dbReference type="EMBL" id="KAK9109367.1"/>
    </source>
</evidence>
<gene>
    <name evidence="1" type="ORF">Sjap_017427</name>
</gene>
<name>A0AAP0I652_9MAGN</name>
<dbReference type="AlphaFoldDB" id="A0AAP0I652"/>
<keyword evidence="2" id="KW-1185">Reference proteome</keyword>
<proteinExistence type="predicted"/>
<organism evidence="1 2">
    <name type="scientific">Stephania japonica</name>
    <dbReference type="NCBI Taxonomy" id="461633"/>
    <lineage>
        <taxon>Eukaryota</taxon>
        <taxon>Viridiplantae</taxon>
        <taxon>Streptophyta</taxon>
        <taxon>Embryophyta</taxon>
        <taxon>Tracheophyta</taxon>
        <taxon>Spermatophyta</taxon>
        <taxon>Magnoliopsida</taxon>
        <taxon>Ranunculales</taxon>
        <taxon>Menispermaceae</taxon>
        <taxon>Menispermoideae</taxon>
        <taxon>Cissampelideae</taxon>
        <taxon>Stephania</taxon>
    </lineage>
</organism>